<name>A0ABD3M6Q1_9STRA</name>
<evidence type="ECO:0000313" key="3">
    <source>
        <dbReference type="Proteomes" id="UP001530293"/>
    </source>
</evidence>
<dbReference type="Proteomes" id="UP001530293">
    <property type="component" value="Unassembled WGS sequence"/>
</dbReference>
<reference evidence="2 3" key="1">
    <citation type="submission" date="2024-10" db="EMBL/GenBank/DDBJ databases">
        <title>Updated reference genomes for cyclostephanoid diatoms.</title>
        <authorList>
            <person name="Roberts W.R."/>
            <person name="Alverson A.J."/>
        </authorList>
    </citation>
    <scope>NUCLEOTIDE SEQUENCE [LARGE SCALE GENOMIC DNA]</scope>
    <source>
        <strain evidence="2 3">AJA232-27</strain>
    </source>
</reference>
<accession>A0ABD3M6Q1</accession>
<organism evidence="2 3">
    <name type="scientific">Discostella pseudostelligera</name>
    <dbReference type="NCBI Taxonomy" id="259834"/>
    <lineage>
        <taxon>Eukaryota</taxon>
        <taxon>Sar</taxon>
        <taxon>Stramenopiles</taxon>
        <taxon>Ochrophyta</taxon>
        <taxon>Bacillariophyta</taxon>
        <taxon>Coscinodiscophyceae</taxon>
        <taxon>Thalassiosirophycidae</taxon>
        <taxon>Stephanodiscales</taxon>
        <taxon>Stephanodiscaceae</taxon>
        <taxon>Discostella</taxon>
    </lineage>
</organism>
<protein>
    <submittedName>
        <fullName evidence="2">Uncharacterized protein</fullName>
    </submittedName>
</protein>
<evidence type="ECO:0000256" key="1">
    <source>
        <dbReference type="SAM" id="MobiDB-lite"/>
    </source>
</evidence>
<dbReference type="EMBL" id="JALLBG020000204">
    <property type="protein sequence ID" value="KAL3759312.1"/>
    <property type="molecule type" value="Genomic_DNA"/>
</dbReference>
<dbReference type="AlphaFoldDB" id="A0ABD3M6Q1"/>
<proteinExistence type="predicted"/>
<keyword evidence="3" id="KW-1185">Reference proteome</keyword>
<evidence type="ECO:0000313" key="2">
    <source>
        <dbReference type="EMBL" id="KAL3759312.1"/>
    </source>
</evidence>
<comment type="caution">
    <text evidence="2">The sequence shown here is derived from an EMBL/GenBank/DDBJ whole genome shotgun (WGS) entry which is preliminary data.</text>
</comment>
<gene>
    <name evidence="2" type="ORF">ACHAWU_000910</name>
</gene>
<sequence length="126" mass="13488">MTPLSSTTQSFALRQRCANNWHSSTTSSSSAAAGRRWNRNRSLCSSTSSSDDLMTVTKNNSVMSAREKRKKLIGLAKAVDRGQFRNAYSPGGKDGVSFVAKSGLPDINKSFCVLGIESSCDDTGGE</sequence>
<feature type="region of interest" description="Disordered" evidence="1">
    <location>
        <begin position="20"/>
        <end position="50"/>
    </location>
</feature>